<keyword evidence="1" id="KW-1133">Transmembrane helix</keyword>
<accession>A0A3S9SWB7</accession>
<evidence type="ECO:0000256" key="1">
    <source>
        <dbReference type="SAM" id="Phobius"/>
    </source>
</evidence>
<proteinExistence type="predicted"/>
<name>A0A3S9SWB7_9FIRM</name>
<feature type="transmembrane region" description="Helical" evidence="1">
    <location>
        <begin position="63"/>
        <end position="81"/>
    </location>
</feature>
<organism evidence="2 3">
    <name type="scientific">Anoxybacter fermentans</name>
    <dbReference type="NCBI Taxonomy" id="1323375"/>
    <lineage>
        <taxon>Bacteria</taxon>
        <taxon>Bacillati</taxon>
        <taxon>Bacillota</taxon>
        <taxon>Clostridia</taxon>
        <taxon>Halanaerobiales</taxon>
        <taxon>Anoxybacter</taxon>
    </lineage>
</organism>
<dbReference type="Proteomes" id="UP000267250">
    <property type="component" value="Chromosome"/>
</dbReference>
<keyword evidence="1" id="KW-0812">Transmembrane</keyword>
<gene>
    <name evidence="2" type="ORF">BBF96_03910</name>
</gene>
<keyword evidence="1" id="KW-0472">Membrane</keyword>
<dbReference type="EMBL" id="CP016379">
    <property type="protein sequence ID" value="AZR72606.1"/>
    <property type="molecule type" value="Genomic_DNA"/>
</dbReference>
<protein>
    <submittedName>
        <fullName evidence="2">Uncharacterized protein</fullName>
    </submittedName>
</protein>
<sequence>MRPEFLRNIKIWARMEIVVVIGAYSSTALLLPGINKIFLLFFKKIPEAGIFILAKVLFKCNPWITAPWIGLLIIIVIRPYFDFNLANMV</sequence>
<feature type="transmembrane region" description="Helical" evidence="1">
    <location>
        <begin position="12"/>
        <end position="31"/>
    </location>
</feature>
<dbReference type="KEGG" id="aft:BBF96_03910"/>
<keyword evidence="3" id="KW-1185">Reference proteome</keyword>
<dbReference type="AlphaFoldDB" id="A0A3S9SWB7"/>
<evidence type="ECO:0000313" key="2">
    <source>
        <dbReference type="EMBL" id="AZR72606.1"/>
    </source>
</evidence>
<reference evidence="2 3" key="1">
    <citation type="submission" date="2016-07" db="EMBL/GenBank/DDBJ databases">
        <title>Genome and transcriptome analysis of iron-reducing fermentative bacteria Anoxybacter fermentans.</title>
        <authorList>
            <person name="Zeng X."/>
            <person name="Shao Z."/>
        </authorList>
    </citation>
    <scope>NUCLEOTIDE SEQUENCE [LARGE SCALE GENOMIC DNA]</scope>
    <source>
        <strain evidence="2 3">DY22613</strain>
    </source>
</reference>
<evidence type="ECO:0000313" key="3">
    <source>
        <dbReference type="Proteomes" id="UP000267250"/>
    </source>
</evidence>